<keyword evidence="1" id="KW-0472">Membrane</keyword>
<sequence length="153" mass="16438">MGTALMLFGGLLLALAGMLWLAKLVLEPEEFRLFLGLFAPGVLLACLLFWGAGALDPSVSAVNKFFATLVTTAVLLYAARPLLRRAVRGTVLLLLSLASATVAVPLMLLAVYLYAAWFPSSFDFTPPPADDKYDACAPPRTCPRSLPALHDWA</sequence>
<keyword evidence="1" id="KW-1133">Transmembrane helix</keyword>
<evidence type="ECO:0000313" key="3">
    <source>
        <dbReference type="Proteomes" id="UP000069241"/>
    </source>
</evidence>
<keyword evidence="1" id="KW-0812">Transmembrane</keyword>
<feature type="transmembrane region" description="Helical" evidence="1">
    <location>
        <begin position="91"/>
        <end position="117"/>
    </location>
</feature>
<organism evidence="2 3">
    <name type="scientific">Desulfovibrio fairfieldensis</name>
    <dbReference type="NCBI Taxonomy" id="44742"/>
    <lineage>
        <taxon>Bacteria</taxon>
        <taxon>Pseudomonadati</taxon>
        <taxon>Thermodesulfobacteriota</taxon>
        <taxon>Desulfovibrionia</taxon>
        <taxon>Desulfovibrionales</taxon>
        <taxon>Desulfovibrionaceae</taxon>
        <taxon>Desulfovibrio</taxon>
    </lineage>
</organism>
<protein>
    <submittedName>
        <fullName evidence="2">Uncharacterized protein</fullName>
    </submittedName>
</protein>
<evidence type="ECO:0000256" key="1">
    <source>
        <dbReference type="SAM" id="Phobius"/>
    </source>
</evidence>
<keyword evidence="3" id="KW-1185">Reference proteome</keyword>
<dbReference type="Proteomes" id="UP000069241">
    <property type="component" value="Chromosome"/>
</dbReference>
<dbReference type="KEGG" id="dfi:AXF13_10990"/>
<dbReference type="RefSeq" id="WP_062253265.1">
    <property type="nucleotide sequence ID" value="NZ_CP014229.1"/>
</dbReference>
<feature type="transmembrane region" description="Helical" evidence="1">
    <location>
        <begin position="33"/>
        <end position="55"/>
    </location>
</feature>
<accession>A0A0X8JKR7</accession>
<feature type="transmembrane region" description="Helical" evidence="1">
    <location>
        <begin position="61"/>
        <end position="79"/>
    </location>
</feature>
<evidence type="ECO:0000313" key="2">
    <source>
        <dbReference type="EMBL" id="AMD90599.1"/>
    </source>
</evidence>
<dbReference type="EMBL" id="CP014229">
    <property type="protein sequence ID" value="AMD90599.1"/>
    <property type="molecule type" value="Genomic_DNA"/>
</dbReference>
<reference evidence="3" key="1">
    <citation type="submission" date="2016-02" db="EMBL/GenBank/DDBJ databases">
        <authorList>
            <person name="Holder M.E."/>
            <person name="Ajami N.J."/>
            <person name="Petrosino J.F."/>
        </authorList>
    </citation>
    <scope>NUCLEOTIDE SEQUENCE [LARGE SCALE GENOMIC DNA]</scope>
    <source>
        <strain evidence="3">CCUG 45958</strain>
    </source>
</reference>
<name>A0A0X8JKR7_9BACT</name>
<gene>
    <name evidence="2" type="ORF">AXF13_10990</name>
</gene>
<proteinExistence type="predicted"/>
<feature type="transmembrane region" description="Helical" evidence="1">
    <location>
        <begin position="6"/>
        <end position="26"/>
    </location>
</feature>
<dbReference type="AlphaFoldDB" id="A0A0X8JKR7"/>